<protein>
    <submittedName>
        <fullName evidence="4">Uncharacterized protein</fullName>
    </submittedName>
</protein>
<dbReference type="InterPro" id="IPR050745">
    <property type="entry name" value="Multifunctional_regulatory"/>
</dbReference>
<dbReference type="SMART" id="SM00248">
    <property type="entry name" value="ANK"/>
    <property type="match status" value="2"/>
</dbReference>
<dbReference type="OrthoDB" id="3200163at2759"/>
<reference evidence="4 5" key="1">
    <citation type="submission" date="2017-12" db="EMBL/GenBank/DDBJ databases">
        <title>Comparative genomics of Botrytis spp.</title>
        <authorList>
            <person name="Valero-Jimenez C.A."/>
            <person name="Tapia P."/>
            <person name="Veloso J."/>
            <person name="Silva-Moreno E."/>
            <person name="Staats M."/>
            <person name="Valdes J.H."/>
            <person name="Van Kan J.A.L."/>
        </authorList>
    </citation>
    <scope>NUCLEOTIDE SEQUENCE [LARGE SCALE GENOMIC DNA]</scope>
    <source>
        <strain evidence="4 5">Bt9001</strain>
    </source>
</reference>
<sequence>MAEVLGTVASGIGVAQLAGNLASSIIKLKGYWDEIQDAPDDISFLAREIDSHHLILRSILESQAKITSSGRASDMFLEHSLKLCEDSSNELNELVKALGKEMNSSNKWRSKLGATKVVLKKDQLKRLKKRMKNASKVMNTAITWQTNSATLRQHQQQQQQRQQIPVFELQKIQASLDQILIHHQKPILVPPLSSPTAQKSSMNALETLRDITTVSQPQSSECHSNSTPHFVPKSCTSALTSSHVYSSRWSVYLMGSVDVRKTQQQRNRNLFEETEAKYKPPAWLSNRAWQFMCMKDLSTLRWNFNIQTYRTLNQNSDFYKALKNGDIAGVQEMLANRTAFVNDQFIEDPNCELYVDEGTPLHIAASNNHVDLCKLLLAKGADISSEDSPYGETPLAAFVFEVWYRYKSSCRWHRWDQTLYRTQALDILRTLVEAGAYSELIDQTEILAQSAGGPTEMFQYIQQHTLLSSGEMNFTDKIRIAHDFEYASTQAPSLILSFLGGPNFQENIALHRDDESVKKFFSKVCRRCSRGDTDSWVPLVKKMISAGMSLHLLTEFGTVLQNIFWKIWKNIDKNGKPYALEKWLGSLVNMDIDLDAYGERESSLYKKRITFFDEVKMEEHSYIPMHWELRNILGFKYGPRIEDWDLWIFEHTDEYAGDFWKLIENPLQAALANLSIPGEWVD</sequence>
<dbReference type="Proteomes" id="UP000297777">
    <property type="component" value="Unassembled WGS sequence"/>
</dbReference>
<dbReference type="Gene3D" id="1.25.40.20">
    <property type="entry name" value="Ankyrin repeat-containing domain"/>
    <property type="match status" value="1"/>
</dbReference>
<organism evidence="4 5">
    <name type="scientific">Botrytis tulipae</name>
    <dbReference type="NCBI Taxonomy" id="87230"/>
    <lineage>
        <taxon>Eukaryota</taxon>
        <taxon>Fungi</taxon>
        <taxon>Dikarya</taxon>
        <taxon>Ascomycota</taxon>
        <taxon>Pezizomycotina</taxon>
        <taxon>Leotiomycetes</taxon>
        <taxon>Helotiales</taxon>
        <taxon>Sclerotiniaceae</taxon>
        <taxon>Botrytis</taxon>
    </lineage>
</organism>
<evidence type="ECO:0000313" key="5">
    <source>
        <dbReference type="Proteomes" id="UP000297777"/>
    </source>
</evidence>
<dbReference type="PANTHER" id="PTHR24189">
    <property type="entry name" value="MYOTROPHIN"/>
    <property type="match status" value="1"/>
</dbReference>
<evidence type="ECO:0000313" key="4">
    <source>
        <dbReference type="EMBL" id="TGO11721.1"/>
    </source>
</evidence>
<dbReference type="GO" id="GO:0005737">
    <property type="term" value="C:cytoplasm"/>
    <property type="evidence" value="ECO:0007669"/>
    <property type="project" value="TreeGrafter"/>
</dbReference>
<comment type="caution">
    <text evidence="4">The sequence shown here is derived from an EMBL/GenBank/DDBJ whole genome shotgun (WGS) entry which is preliminary data.</text>
</comment>
<dbReference type="SUPFAM" id="SSF48403">
    <property type="entry name" value="Ankyrin repeat"/>
    <property type="match status" value="1"/>
</dbReference>
<keyword evidence="2 3" id="KW-0040">ANK repeat</keyword>
<feature type="repeat" description="ANK" evidence="3">
    <location>
        <begin position="356"/>
        <end position="388"/>
    </location>
</feature>
<keyword evidence="1" id="KW-0677">Repeat</keyword>
<dbReference type="InterPro" id="IPR002110">
    <property type="entry name" value="Ankyrin_rpt"/>
</dbReference>
<proteinExistence type="predicted"/>
<accession>A0A4Z1ERD7</accession>
<dbReference type="Pfam" id="PF12796">
    <property type="entry name" value="Ank_2"/>
    <property type="match status" value="1"/>
</dbReference>
<dbReference type="GO" id="GO:0005634">
    <property type="term" value="C:nucleus"/>
    <property type="evidence" value="ECO:0007669"/>
    <property type="project" value="TreeGrafter"/>
</dbReference>
<evidence type="ECO:0000256" key="2">
    <source>
        <dbReference type="ARBA" id="ARBA00023043"/>
    </source>
</evidence>
<dbReference type="AlphaFoldDB" id="A0A4Z1ERD7"/>
<evidence type="ECO:0000256" key="1">
    <source>
        <dbReference type="ARBA" id="ARBA00022737"/>
    </source>
</evidence>
<dbReference type="PROSITE" id="PS50297">
    <property type="entry name" value="ANK_REP_REGION"/>
    <property type="match status" value="1"/>
</dbReference>
<name>A0A4Z1ERD7_9HELO</name>
<dbReference type="PROSITE" id="PS50088">
    <property type="entry name" value="ANK_REPEAT"/>
    <property type="match status" value="1"/>
</dbReference>
<dbReference type="EMBL" id="PQXH01000103">
    <property type="protein sequence ID" value="TGO11721.1"/>
    <property type="molecule type" value="Genomic_DNA"/>
</dbReference>
<evidence type="ECO:0000256" key="3">
    <source>
        <dbReference type="PROSITE-ProRule" id="PRU00023"/>
    </source>
</evidence>
<keyword evidence="5" id="KW-1185">Reference proteome</keyword>
<dbReference type="PANTHER" id="PTHR24189:SF50">
    <property type="entry name" value="ANKYRIN REPEAT AND SOCS BOX PROTEIN 2"/>
    <property type="match status" value="1"/>
</dbReference>
<dbReference type="InterPro" id="IPR036770">
    <property type="entry name" value="Ankyrin_rpt-contain_sf"/>
</dbReference>
<gene>
    <name evidence="4" type="ORF">BTUL_0103g00180</name>
</gene>